<reference evidence="1 2" key="1">
    <citation type="submission" date="2018-05" db="EMBL/GenBank/DDBJ databases">
        <title>Brumimicrobium oceani sp. nov., isolated from coastal sediment.</title>
        <authorList>
            <person name="Kou Y."/>
        </authorList>
    </citation>
    <scope>NUCLEOTIDE SEQUENCE [LARGE SCALE GENOMIC DNA]</scope>
    <source>
        <strain evidence="1 2">C305</strain>
    </source>
</reference>
<proteinExistence type="predicted"/>
<dbReference type="Proteomes" id="UP000245370">
    <property type="component" value="Unassembled WGS sequence"/>
</dbReference>
<evidence type="ECO:0000313" key="2">
    <source>
        <dbReference type="Proteomes" id="UP000245370"/>
    </source>
</evidence>
<gene>
    <name evidence="1" type="ORF">DIT68_12220</name>
</gene>
<dbReference type="EMBL" id="QFRJ01000010">
    <property type="protein sequence ID" value="PWH84902.1"/>
    <property type="molecule type" value="Genomic_DNA"/>
</dbReference>
<organism evidence="1 2">
    <name type="scientific">Brumimicrobium oceani</name>
    <dbReference type="NCBI Taxonomy" id="2100725"/>
    <lineage>
        <taxon>Bacteria</taxon>
        <taxon>Pseudomonadati</taxon>
        <taxon>Bacteroidota</taxon>
        <taxon>Flavobacteriia</taxon>
        <taxon>Flavobacteriales</taxon>
        <taxon>Crocinitomicaceae</taxon>
        <taxon>Brumimicrobium</taxon>
    </lineage>
</organism>
<dbReference type="InterPro" id="IPR053916">
    <property type="entry name" value="DUF6978"/>
</dbReference>
<keyword evidence="2" id="KW-1185">Reference proteome</keyword>
<reference evidence="1 2" key="2">
    <citation type="submission" date="2018-05" db="EMBL/GenBank/DDBJ databases">
        <authorList>
            <person name="Lanie J.A."/>
            <person name="Ng W.-L."/>
            <person name="Kazmierczak K.M."/>
            <person name="Andrzejewski T.M."/>
            <person name="Davidsen T.M."/>
            <person name="Wayne K.J."/>
            <person name="Tettelin H."/>
            <person name="Glass J.I."/>
            <person name="Rusch D."/>
            <person name="Podicherti R."/>
            <person name="Tsui H.-C.T."/>
            <person name="Winkler M.E."/>
        </authorList>
    </citation>
    <scope>NUCLEOTIDE SEQUENCE [LARGE SCALE GENOMIC DNA]</scope>
    <source>
        <strain evidence="1 2">C305</strain>
    </source>
</reference>
<dbReference type="AlphaFoldDB" id="A0A2U2XAU4"/>
<sequence>MECNSFIGLLRIDFKGGHKNPTMISDKLPKFLVPFAGKWIKPTEPHMHIYVEGYKALVWAIPLIESDFPIKDLKHPSDLSDLILNFGKKINLISKINIQSAII</sequence>
<dbReference type="Pfam" id="PF22398">
    <property type="entry name" value="DUF6978"/>
    <property type="match status" value="1"/>
</dbReference>
<evidence type="ECO:0000313" key="1">
    <source>
        <dbReference type="EMBL" id="PWH84902.1"/>
    </source>
</evidence>
<name>A0A2U2XAU4_9FLAO</name>
<comment type="caution">
    <text evidence="1">The sequence shown here is derived from an EMBL/GenBank/DDBJ whole genome shotgun (WGS) entry which is preliminary data.</text>
</comment>
<protein>
    <submittedName>
        <fullName evidence="1">Uncharacterized protein</fullName>
    </submittedName>
</protein>
<accession>A0A2U2XAU4</accession>